<evidence type="ECO:0000259" key="10">
    <source>
        <dbReference type="Pfam" id="PF10287"/>
    </source>
</evidence>
<dbReference type="GO" id="GO:0009277">
    <property type="term" value="C:fungal-type cell wall"/>
    <property type="evidence" value="ECO:0007669"/>
    <property type="project" value="TreeGrafter"/>
</dbReference>
<accession>W9YCH4</accession>
<proteinExistence type="inferred from homology"/>
<organism evidence="12 13">
    <name type="scientific">Capronia epimyces CBS 606.96</name>
    <dbReference type="NCBI Taxonomy" id="1182542"/>
    <lineage>
        <taxon>Eukaryota</taxon>
        <taxon>Fungi</taxon>
        <taxon>Dikarya</taxon>
        <taxon>Ascomycota</taxon>
        <taxon>Pezizomycotina</taxon>
        <taxon>Eurotiomycetes</taxon>
        <taxon>Chaetothyriomycetidae</taxon>
        <taxon>Chaetothyriales</taxon>
        <taxon>Herpotrichiellaceae</taxon>
        <taxon>Capronia</taxon>
    </lineage>
</organism>
<dbReference type="GO" id="GO:0071555">
    <property type="term" value="P:cell wall organization"/>
    <property type="evidence" value="ECO:0007669"/>
    <property type="project" value="UniProtKB-KW"/>
</dbReference>
<keyword evidence="6" id="KW-0326">Glycosidase</keyword>
<feature type="compositionally biased region" description="Basic residues" evidence="8">
    <location>
        <begin position="113"/>
        <end position="124"/>
    </location>
</feature>
<evidence type="ECO:0000256" key="8">
    <source>
        <dbReference type="SAM" id="MobiDB-lite"/>
    </source>
</evidence>
<sequence length="502" mass="52894">MFTRSAGAGALLALAASTVVAADSNCYEEKGNWYCSQVDAISYSNFGTAGQYQNVIEMGSAGQCNFAAQAYQGGMAPMDEEVSWHFRGPIRLKQFAFYTLGSSETKRSIHPSPHQRRHAHNHLHHRDDRETRAVKDEHVEDHVEDKRGVGDWVTAVINGQTVSWVNKWSGVAATSSPTAASPVASSVAEEWVTAVINGKTVSWVNKWSGVAATSASAAAAPAASSSEASSSIASYSIASSSDASSSAAASSAAAPVASMNAGAGEWGRQAYYNAEQGVADGLVFLNYHGGQGSGVFDTVWGMSLSYASADNSAGSASPVPLADTLIGDNSEFLIMTDKSCSDGACGTVRDGTVAYHGFDGASKLFLLEFSMPLSGATGWNEDMPAAWILNAQIPRTEQYGSCSCWQSGCGEFDIFEVLDSGNLKCKSTWHGAHSIGDSNWFQRPSNETKKAAVIFDGSASTAHILWLPDDTNFDTSISQSTVAGFLDSISNPNLNIKVALGS</sequence>
<feature type="signal peptide" evidence="9">
    <location>
        <begin position="1"/>
        <end position="21"/>
    </location>
</feature>
<evidence type="ECO:0000256" key="6">
    <source>
        <dbReference type="ARBA" id="ARBA00023295"/>
    </source>
</evidence>
<comment type="catalytic activity">
    <reaction evidence="1">
        <text>Hydrolysis of (1-&gt;3)-beta-D-glucosidic linkages in (1-&gt;3)-beta-D-glucans.</text>
        <dbReference type="EC" id="3.2.1.39"/>
    </reaction>
</comment>
<dbReference type="HOGENOM" id="CLU_030276_0_0_1"/>
<dbReference type="InterPro" id="IPR018807">
    <property type="entry name" value="YJL171C/Tos1_N"/>
</dbReference>
<reference evidence="12 13" key="1">
    <citation type="submission" date="2013-03" db="EMBL/GenBank/DDBJ databases">
        <title>The Genome Sequence of Capronia epimyces CBS 606.96.</title>
        <authorList>
            <consortium name="The Broad Institute Genomics Platform"/>
            <person name="Cuomo C."/>
            <person name="de Hoog S."/>
            <person name="Gorbushina A."/>
            <person name="Walker B."/>
            <person name="Young S.K."/>
            <person name="Zeng Q."/>
            <person name="Gargeya S."/>
            <person name="Fitzgerald M."/>
            <person name="Haas B."/>
            <person name="Abouelleil A."/>
            <person name="Allen A.W."/>
            <person name="Alvarado L."/>
            <person name="Arachchi H.M."/>
            <person name="Berlin A.M."/>
            <person name="Chapman S.B."/>
            <person name="Gainer-Dewar J."/>
            <person name="Goldberg J."/>
            <person name="Griggs A."/>
            <person name="Gujja S."/>
            <person name="Hansen M."/>
            <person name="Howarth C."/>
            <person name="Imamovic A."/>
            <person name="Ireland A."/>
            <person name="Larimer J."/>
            <person name="McCowan C."/>
            <person name="Murphy C."/>
            <person name="Pearson M."/>
            <person name="Poon T.W."/>
            <person name="Priest M."/>
            <person name="Roberts A."/>
            <person name="Saif S."/>
            <person name="Shea T."/>
            <person name="Sisk P."/>
            <person name="Sykes S."/>
            <person name="Wortman J."/>
            <person name="Nusbaum C."/>
            <person name="Birren B."/>
        </authorList>
    </citation>
    <scope>NUCLEOTIDE SEQUENCE [LARGE SCALE GENOMIC DNA]</scope>
    <source>
        <strain evidence="12 13">CBS 606.96</strain>
    </source>
</reference>
<dbReference type="STRING" id="1182542.W9YCH4"/>
<gene>
    <name evidence="12" type="ORF">A1O3_03895</name>
</gene>
<evidence type="ECO:0000256" key="7">
    <source>
        <dbReference type="ARBA" id="ARBA00023316"/>
    </source>
</evidence>
<evidence type="ECO:0000256" key="1">
    <source>
        <dbReference type="ARBA" id="ARBA00000382"/>
    </source>
</evidence>
<dbReference type="EMBL" id="AMGY01000003">
    <property type="protein sequence ID" value="EXJ86941.1"/>
    <property type="molecule type" value="Genomic_DNA"/>
</dbReference>
<evidence type="ECO:0000256" key="4">
    <source>
        <dbReference type="ARBA" id="ARBA00022729"/>
    </source>
</evidence>
<dbReference type="Pfam" id="PF10290">
    <property type="entry name" value="YJL171C_Tos1_N"/>
    <property type="match status" value="1"/>
</dbReference>
<keyword evidence="13" id="KW-1185">Reference proteome</keyword>
<evidence type="ECO:0000256" key="3">
    <source>
        <dbReference type="ARBA" id="ARBA00012780"/>
    </source>
</evidence>
<keyword evidence="4 9" id="KW-0732">Signal</keyword>
<dbReference type="GeneID" id="19168020"/>
<dbReference type="EC" id="3.2.1.39" evidence="3"/>
<evidence type="ECO:0000256" key="5">
    <source>
        <dbReference type="ARBA" id="ARBA00022801"/>
    </source>
</evidence>
<feature type="chain" id="PRO_5004934533" description="glucan endo-1,3-beta-D-glucosidase" evidence="9">
    <location>
        <begin position="22"/>
        <end position="502"/>
    </location>
</feature>
<evidence type="ECO:0000313" key="12">
    <source>
        <dbReference type="EMBL" id="EXJ86941.1"/>
    </source>
</evidence>
<feature type="domain" description="Cell wall protein YJL171C/Tos1 C-terminal" evidence="10">
    <location>
        <begin position="264"/>
        <end position="483"/>
    </location>
</feature>
<dbReference type="AlphaFoldDB" id="W9YCH4"/>
<name>W9YCH4_9EURO</name>
<dbReference type="eggNOG" id="ENOG502QSI7">
    <property type="taxonomic scope" value="Eukaryota"/>
</dbReference>
<evidence type="ECO:0000256" key="9">
    <source>
        <dbReference type="SAM" id="SignalP"/>
    </source>
</evidence>
<comment type="caution">
    <text evidence="12">The sequence shown here is derived from an EMBL/GenBank/DDBJ whole genome shotgun (WGS) entry which is preliminary data.</text>
</comment>
<dbReference type="PANTHER" id="PTHR31737">
    <property type="entry name" value="PROTEIN TOS1"/>
    <property type="match status" value="1"/>
</dbReference>
<keyword evidence="5" id="KW-0378">Hydrolase</keyword>
<dbReference type="Proteomes" id="UP000019478">
    <property type="component" value="Unassembled WGS sequence"/>
</dbReference>
<evidence type="ECO:0000313" key="13">
    <source>
        <dbReference type="Proteomes" id="UP000019478"/>
    </source>
</evidence>
<dbReference type="RefSeq" id="XP_007732220.1">
    <property type="nucleotide sequence ID" value="XM_007734030.1"/>
</dbReference>
<evidence type="ECO:0000256" key="2">
    <source>
        <dbReference type="ARBA" id="ARBA00006055"/>
    </source>
</evidence>
<dbReference type="GO" id="GO:0042973">
    <property type="term" value="F:glucan endo-1,3-beta-D-glucosidase activity"/>
    <property type="evidence" value="ECO:0007669"/>
    <property type="project" value="UniProtKB-EC"/>
</dbReference>
<dbReference type="PANTHER" id="PTHR31737:SF2">
    <property type="entry name" value="PROTEIN TOS1"/>
    <property type="match status" value="1"/>
</dbReference>
<feature type="region of interest" description="Disordered" evidence="8">
    <location>
        <begin position="106"/>
        <end position="133"/>
    </location>
</feature>
<dbReference type="InterPro" id="IPR018805">
    <property type="entry name" value="YJL171C/Tos1_C"/>
</dbReference>
<feature type="domain" description="Cell wall protein YJL171C/Tos1 N-terminal" evidence="11">
    <location>
        <begin position="39"/>
        <end position="99"/>
    </location>
</feature>
<keyword evidence="7" id="KW-0961">Cell wall biogenesis/degradation</keyword>
<evidence type="ECO:0000259" key="11">
    <source>
        <dbReference type="Pfam" id="PF10290"/>
    </source>
</evidence>
<protein>
    <recommendedName>
        <fullName evidence="3">glucan endo-1,3-beta-D-glucosidase</fullName>
        <ecNumber evidence="3">3.2.1.39</ecNumber>
    </recommendedName>
</protein>
<dbReference type="Pfam" id="PF10287">
    <property type="entry name" value="YJL171C_Tos1_C"/>
    <property type="match status" value="1"/>
</dbReference>
<comment type="similarity">
    <text evidence="2">Belongs to the PGA52 family.</text>
</comment>
<dbReference type="OrthoDB" id="118256at2759"/>